<gene>
    <name evidence="2" type="ORF">UFOPK3609_01946</name>
</gene>
<feature type="compositionally biased region" description="Polar residues" evidence="1">
    <location>
        <begin position="63"/>
        <end position="74"/>
    </location>
</feature>
<evidence type="ECO:0000313" key="2">
    <source>
        <dbReference type="EMBL" id="CAB4931248.1"/>
    </source>
</evidence>
<dbReference type="EMBL" id="CAFBMQ010000372">
    <property type="protein sequence ID" value="CAB4931248.1"/>
    <property type="molecule type" value="Genomic_DNA"/>
</dbReference>
<protein>
    <submittedName>
        <fullName evidence="2">Unannotated protein</fullName>
    </submittedName>
</protein>
<sequence>MMCIDWLTEMTGKPVCRATRSAVRCRVPDSSVGMVGSGMRCTPARTMRLPSVETITAPSILASSRSRVADSATSRAKPPVHWDSTTRS</sequence>
<reference evidence="2" key="1">
    <citation type="submission" date="2020-05" db="EMBL/GenBank/DDBJ databases">
        <authorList>
            <person name="Chiriac C."/>
            <person name="Salcher M."/>
            <person name="Ghai R."/>
            <person name="Kavagutti S V."/>
        </authorList>
    </citation>
    <scope>NUCLEOTIDE SEQUENCE</scope>
</reference>
<organism evidence="2">
    <name type="scientific">freshwater metagenome</name>
    <dbReference type="NCBI Taxonomy" id="449393"/>
    <lineage>
        <taxon>unclassified sequences</taxon>
        <taxon>metagenomes</taxon>
        <taxon>ecological metagenomes</taxon>
    </lineage>
</organism>
<evidence type="ECO:0000256" key="1">
    <source>
        <dbReference type="SAM" id="MobiDB-lite"/>
    </source>
</evidence>
<feature type="region of interest" description="Disordered" evidence="1">
    <location>
        <begin position="63"/>
        <end position="88"/>
    </location>
</feature>
<accession>A0A6J7IJ79</accession>
<dbReference type="AlphaFoldDB" id="A0A6J7IJ79"/>
<proteinExistence type="predicted"/>
<name>A0A6J7IJ79_9ZZZZ</name>